<name>A0ABR7LVM7_9ACTN</name>
<dbReference type="Proteomes" id="UP000805614">
    <property type="component" value="Unassembled WGS sequence"/>
</dbReference>
<dbReference type="Pfam" id="PF19054">
    <property type="entry name" value="DUF5753"/>
    <property type="match status" value="1"/>
</dbReference>
<evidence type="ECO:0000259" key="1">
    <source>
        <dbReference type="PROSITE" id="PS50943"/>
    </source>
</evidence>
<dbReference type="EMBL" id="JABVEC010000021">
    <property type="protein sequence ID" value="MBC6468846.1"/>
    <property type="molecule type" value="Genomic_DNA"/>
</dbReference>
<gene>
    <name evidence="2" type="ORF">HKK74_25625</name>
</gene>
<sequence>MSLWTGWPLDAFGGAKSSNSHFRQLSMLAEVITSPGGMIHHGRMADPLRPTVRRRRLGRELRRLREDHGLTLEAAARRLDHTFSSLSKIERGMQGLRQGELNFILDQYGVTDENLRLALLALRKDANKKGWWHRYKDALSLSVMDFISLEADATAMRIFEGLRIPGLLQTADYARSMMRAGTSPPHPDEQDALVAVRLTRQQILTCPNPPRLWVILSEAALQQNVGGSQVMSAQLGKLLEVAQLGNVMLQILPNSAGATPGLDGPFMTLDIGERGELSIVYVDTLTRAWYLEDDEDLRRYRLAFDHLCAAALSQRDSLVLIERVMSEL</sequence>
<dbReference type="InterPro" id="IPR001387">
    <property type="entry name" value="Cro/C1-type_HTH"/>
</dbReference>
<dbReference type="Pfam" id="PF13560">
    <property type="entry name" value="HTH_31"/>
    <property type="match status" value="1"/>
</dbReference>
<dbReference type="InterPro" id="IPR010982">
    <property type="entry name" value="Lambda_DNA-bd_dom_sf"/>
</dbReference>
<keyword evidence="3" id="KW-1185">Reference proteome</keyword>
<dbReference type="Gene3D" id="1.10.260.40">
    <property type="entry name" value="lambda repressor-like DNA-binding domains"/>
    <property type="match status" value="1"/>
</dbReference>
<protein>
    <submittedName>
        <fullName evidence="2">Helix-turn-helix transcriptional regulator</fullName>
    </submittedName>
</protein>
<dbReference type="CDD" id="cd00093">
    <property type="entry name" value="HTH_XRE"/>
    <property type="match status" value="1"/>
</dbReference>
<dbReference type="SUPFAM" id="SSF47413">
    <property type="entry name" value="lambda repressor-like DNA-binding domains"/>
    <property type="match status" value="1"/>
</dbReference>
<evidence type="ECO:0000313" key="3">
    <source>
        <dbReference type="Proteomes" id="UP000805614"/>
    </source>
</evidence>
<accession>A0ABR7LVM7</accession>
<reference evidence="2 3" key="1">
    <citation type="submission" date="2020-06" db="EMBL/GenBank/DDBJ databases">
        <title>Actinomadura xiongansis sp. nov., isolated from soil of Baiyangdian.</title>
        <authorList>
            <person name="Zhang X."/>
        </authorList>
    </citation>
    <scope>NUCLEOTIDE SEQUENCE [LARGE SCALE GENOMIC DNA]</scope>
    <source>
        <strain evidence="2 3">HBUM206468</strain>
    </source>
</reference>
<dbReference type="RefSeq" id="WP_187245886.1">
    <property type="nucleotide sequence ID" value="NZ_JABVEC010000021.1"/>
</dbReference>
<dbReference type="PROSITE" id="PS50943">
    <property type="entry name" value="HTH_CROC1"/>
    <property type="match status" value="1"/>
</dbReference>
<dbReference type="SMART" id="SM00530">
    <property type="entry name" value="HTH_XRE"/>
    <property type="match status" value="1"/>
</dbReference>
<dbReference type="InterPro" id="IPR043917">
    <property type="entry name" value="DUF5753"/>
</dbReference>
<organism evidence="2 3">
    <name type="scientific">Actinomadura alba</name>
    <dbReference type="NCBI Taxonomy" id="406431"/>
    <lineage>
        <taxon>Bacteria</taxon>
        <taxon>Bacillati</taxon>
        <taxon>Actinomycetota</taxon>
        <taxon>Actinomycetes</taxon>
        <taxon>Streptosporangiales</taxon>
        <taxon>Thermomonosporaceae</taxon>
        <taxon>Actinomadura</taxon>
    </lineage>
</organism>
<proteinExistence type="predicted"/>
<feature type="domain" description="HTH cro/C1-type" evidence="1">
    <location>
        <begin position="61"/>
        <end position="115"/>
    </location>
</feature>
<comment type="caution">
    <text evidence="2">The sequence shown here is derived from an EMBL/GenBank/DDBJ whole genome shotgun (WGS) entry which is preliminary data.</text>
</comment>
<evidence type="ECO:0000313" key="2">
    <source>
        <dbReference type="EMBL" id="MBC6468846.1"/>
    </source>
</evidence>